<evidence type="ECO:0000313" key="3">
    <source>
        <dbReference type="Proteomes" id="UP000065151"/>
    </source>
</evidence>
<dbReference type="STRING" id="121292.AU252_21145"/>
<dbReference type="KEGG" id="psul:AU252_21145"/>
<dbReference type="AlphaFoldDB" id="A0A0U3R4R4"/>
<organism evidence="2">
    <name type="scientific">Pseudarthrobacter sulfonivorans</name>
    <dbReference type="NCBI Taxonomy" id="121292"/>
    <lineage>
        <taxon>Bacteria</taxon>
        <taxon>Bacillati</taxon>
        <taxon>Actinomycetota</taxon>
        <taxon>Actinomycetes</taxon>
        <taxon>Micrococcales</taxon>
        <taxon>Micrococcaceae</taxon>
        <taxon>Pseudarthrobacter</taxon>
    </lineage>
</organism>
<dbReference type="InterPro" id="IPR041657">
    <property type="entry name" value="HTH_17"/>
</dbReference>
<accession>A0A0U3R4R4</accession>
<sequence>MEVPARMSFPRMLSLEQVQEILNLGMPSIFALVKSGELRAPQFGGRNVWRVREDDLAAYIDAAYAKTAESIASGQLPEGDSPIDS</sequence>
<proteinExistence type="predicted"/>
<feature type="domain" description="Helix-turn-helix" evidence="1">
    <location>
        <begin position="12"/>
        <end position="62"/>
    </location>
</feature>
<dbReference type="Pfam" id="PF12728">
    <property type="entry name" value="HTH_17"/>
    <property type="match status" value="1"/>
</dbReference>
<protein>
    <submittedName>
        <fullName evidence="2">Transcriptional regulator</fullName>
    </submittedName>
</protein>
<evidence type="ECO:0000259" key="1">
    <source>
        <dbReference type="Pfam" id="PF12728"/>
    </source>
</evidence>
<dbReference type="EMBL" id="CP013747">
    <property type="protein sequence ID" value="ALV44108.1"/>
    <property type="molecule type" value="Genomic_DNA"/>
</dbReference>
<dbReference type="Proteomes" id="UP000065151">
    <property type="component" value="Chromosome"/>
</dbReference>
<name>A0A0U3R4R4_9MICC</name>
<evidence type="ECO:0000313" key="2">
    <source>
        <dbReference type="EMBL" id="ALV44108.1"/>
    </source>
</evidence>
<gene>
    <name evidence="2" type="ORF">AU252_21145</name>
</gene>
<reference evidence="2 3" key="1">
    <citation type="submission" date="2015-12" db="EMBL/GenBank/DDBJ databases">
        <authorList>
            <person name="Shamseldin A."/>
            <person name="Moawad H."/>
            <person name="Abd El-Rahim W.M."/>
            <person name="Sadowsky M.J."/>
        </authorList>
    </citation>
    <scope>NUCLEOTIDE SEQUENCE [LARGE SCALE GENOMIC DNA]</scope>
    <source>
        <strain evidence="2 3">Ar51</strain>
    </source>
</reference>